<name>A0AAW7NQV4_BACCE</name>
<comment type="similarity">
    <text evidence="2">Belongs to the bacterial sugar transferase family.</text>
</comment>
<dbReference type="EMBL" id="JAUIQW010000001">
    <property type="protein sequence ID" value="MDN4876734.1"/>
    <property type="molecule type" value="Genomic_DNA"/>
</dbReference>
<dbReference type="GO" id="GO:0016780">
    <property type="term" value="F:phosphotransferase activity, for other substituted phosphate groups"/>
    <property type="evidence" value="ECO:0007669"/>
    <property type="project" value="TreeGrafter"/>
</dbReference>
<feature type="transmembrane region" description="Helical" evidence="7">
    <location>
        <begin position="21"/>
        <end position="45"/>
    </location>
</feature>
<evidence type="ECO:0000256" key="5">
    <source>
        <dbReference type="ARBA" id="ARBA00022989"/>
    </source>
</evidence>
<evidence type="ECO:0000256" key="6">
    <source>
        <dbReference type="ARBA" id="ARBA00023136"/>
    </source>
</evidence>
<dbReference type="InterPro" id="IPR003362">
    <property type="entry name" value="Bact_transf"/>
</dbReference>
<proteinExistence type="inferred from homology"/>
<keyword evidence="3" id="KW-0808">Transferase</keyword>
<evidence type="ECO:0000256" key="4">
    <source>
        <dbReference type="ARBA" id="ARBA00022692"/>
    </source>
</evidence>
<evidence type="ECO:0000313" key="10">
    <source>
        <dbReference type="Proteomes" id="UP001175137"/>
    </source>
</evidence>
<dbReference type="PANTHER" id="PTHR30576">
    <property type="entry name" value="COLANIC BIOSYNTHESIS UDP-GLUCOSE LIPID CARRIER TRANSFERASE"/>
    <property type="match status" value="1"/>
</dbReference>
<dbReference type="NCBIfam" id="TIGR03025">
    <property type="entry name" value="EPS_sugtrans"/>
    <property type="match status" value="1"/>
</dbReference>
<dbReference type="PANTHER" id="PTHR30576:SF0">
    <property type="entry name" value="UNDECAPRENYL-PHOSPHATE N-ACETYLGALACTOSAMINYL 1-PHOSPHATE TRANSFERASE-RELATED"/>
    <property type="match status" value="1"/>
</dbReference>
<protein>
    <submittedName>
        <fullName evidence="9">Exopolysaccharide biosynthesis polyprenyl glycosylphosphotransferase</fullName>
    </submittedName>
</protein>
<dbReference type="Pfam" id="PF02397">
    <property type="entry name" value="Bac_transf"/>
    <property type="match status" value="1"/>
</dbReference>
<gene>
    <name evidence="9" type="ORF">QYM23_28445</name>
</gene>
<keyword evidence="4 7" id="KW-0812">Transmembrane</keyword>
<keyword evidence="6 7" id="KW-0472">Membrane</keyword>
<dbReference type="AlphaFoldDB" id="A0AAW7NQV4"/>
<comment type="subcellular location">
    <subcellularLocation>
        <location evidence="1">Membrane</location>
        <topology evidence="1">Multi-pass membrane protein</topology>
    </subcellularLocation>
</comment>
<dbReference type="InterPro" id="IPR017475">
    <property type="entry name" value="EPS_sugar_tfrase"/>
</dbReference>
<feature type="domain" description="Bacterial sugar transferase" evidence="8">
    <location>
        <begin position="19"/>
        <end position="198"/>
    </location>
</feature>
<sequence>MKKERLYNRETGTIYGSIKRCLEIIFSLLLLILTSPLILCIGILVKMESPGPIFYKQERIGMGNKPFMILKIRSMRNDAEKKGPQWANQNDPRVTKMGAFIRKTRIDELPQLINVLKGEMAIIGPRPERKIFIDQFEKEIPDFQMRILVKPGLTGWAQINGGYNITPREKFELDMYYIENESLKLDVLIFIKTIKVVFTGNGAR</sequence>
<comment type="caution">
    <text evidence="9">The sequence shown here is derived from an EMBL/GenBank/DDBJ whole genome shotgun (WGS) entry which is preliminary data.</text>
</comment>
<organism evidence="9 10">
    <name type="scientific">Bacillus cereus</name>
    <dbReference type="NCBI Taxonomy" id="1396"/>
    <lineage>
        <taxon>Bacteria</taxon>
        <taxon>Bacillati</taxon>
        <taxon>Bacillota</taxon>
        <taxon>Bacilli</taxon>
        <taxon>Bacillales</taxon>
        <taxon>Bacillaceae</taxon>
        <taxon>Bacillus</taxon>
        <taxon>Bacillus cereus group</taxon>
    </lineage>
</organism>
<evidence type="ECO:0000259" key="8">
    <source>
        <dbReference type="Pfam" id="PF02397"/>
    </source>
</evidence>
<dbReference type="GO" id="GO:0016020">
    <property type="term" value="C:membrane"/>
    <property type="evidence" value="ECO:0007669"/>
    <property type="project" value="UniProtKB-SubCell"/>
</dbReference>
<dbReference type="RefSeq" id="WP_226800162.1">
    <property type="nucleotide sequence ID" value="NZ_CP090421.1"/>
</dbReference>
<evidence type="ECO:0000313" key="9">
    <source>
        <dbReference type="EMBL" id="MDN4876734.1"/>
    </source>
</evidence>
<accession>A0AAW7NQV4</accession>
<evidence type="ECO:0000256" key="2">
    <source>
        <dbReference type="ARBA" id="ARBA00006464"/>
    </source>
</evidence>
<evidence type="ECO:0000256" key="7">
    <source>
        <dbReference type="SAM" id="Phobius"/>
    </source>
</evidence>
<dbReference type="Proteomes" id="UP001175137">
    <property type="component" value="Unassembled WGS sequence"/>
</dbReference>
<evidence type="ECO:0000256" key="1">
    <source>
        <dbReference type="ARBA" id="ARBA00004141"/>
    </source>
</evidence>
<evidence type="ECO:0000256" key="3">
    <source>
        <dbReference type="ARBA" id="ARBA00022679"/>
    </source>
</evidence>
<keyword evidence="5 7" id="KW-1133">Transmembrane helix</keyword>
<reference evidence="9" key="1">
    <citation type="submission" date="2023-07" db="EMBL/GenBank/DDBJ databases">
        <title>Complete genome sequence of Bacillus cereus SRCM126073 isolated from soil.</title>
        <authorList>
            <person name="Yang H.-G."/>
            <person name="Ryu M.-S."/>
            <person name="Ha G.-S."/>
            <person name="Yang H.-J."/>
            <person name="Jeong D.-Y."/>
        </authorList>
    </citation>
    <scope>NUCLEOTIDE SEQUENCE</scope>
    <source>
        <strain evidence="9">SRCM126073</strain>
    </source>
</reference>